<evidence type="ECO:0000256" key="1">
    <source>
        <dbReference type="SAM" id="SignalP"/>
    </source>
</evidence>
<feature type="chain" id="PRO_5007527638" evidence="1">
    <location>
        <begin position="30"/>
        <end position="155"/>
    </location>
</feature>
<dbReference type="AlphaFoldDB" id="A0A146M429"/>
<sequence length="155" mass="17229">FFFKTKYKTFLLLVRVYIFSLQLFESGDGNEGDESVELVGGVFVVVPSPRQTDANSEGHVPDALAPDVFVEVSVDPHIFSSHLFGCELPDLLHRTRRPLLEPDAMKPLVEVDSVFTSDHLVDGGFAGFLVALLLGHFLPAEKIHTFPEKKHAHET</sequence>
<accession>A0A146M429</accession>
<protein>
    <submittedName>
        <fullName evidence="2">Uncharacterized protein</fullName>
    </submittedName>
</protein>
<dbReference type="EMBL" id="GDHC01004098">
    <property type="protein sequence ID" value="JAQ14531.1"/>
    <property type="molecule type" value="Transcribed_RNA"/>
</dbReference>
<keyword evidence="1" id="KW-0732">Signal</keyword>
<organism evidence="2">
    <name type="scientific">Lygus hesperus</name>
    <name type="common">Western plant bug</name>
    <dbReference type="NCBI Taxonomy" id="30085"/>
    <lineage>
        <taxon>Eukaryota</taxon>
        <taxon>Metazoa</taxon>
        <taxon>Ecdysozoa</taxon>
        <taxon>Arthropoda</taxon>
        <taxon>Hexapoda</taxon>
        <taxon>Insecta</taxon>
        <taxon>Pterygota</taxon>
        <taxon>Neoptera</taxon>
        <taxon>Paraneoptera</taxon>
        <taxon>Hemiptera</taxon>
        <taxon>Heteroptera</taxon>
        <taxon>Panheteroptera</taxon>
        <taxon>Cimicomorpha</taxon>
        <taxon>Miridae</taxon>
        <taxon>Mirini</taxon>
        <taxon>Lygus</taxon>
    </lineage>
</organism>
<proteinExistence type="predicted"/>
<reference evidence="2" key="1">
    <citation type="journal article" date="2016" name="Gigascience">
        <title>De novo construction of an expanded transcriptome assembly for the western tarnished plant bug, Lygus hesperus.</title>
        <authorList>
            <person name="Tassone E.E."/>
            <person name="Geib S.M."/>
            <person name="Hall B."/>
            <person name="Fabrick J.A."/>
            <person name="Brent C.S."/>
            <person name="Hull J.J."/>
        </authorList>
    </citation>
    <scope>NUCLEOTIDE SEQUENCE</scope>
</reference>
<name>A0A146M429_LYGHE</name>
<feature type="non-terminal residue" evidence="2">
    <location>
        <position position="1"/>
    </location>
</feature>
<evidence type="ECO:0000313" key="2">
    <source>
        <dbReference type="EMBL" id="JAQ14531.1"/>
    </source>
</evidence>
<gene>
    <name evidence="2" type="ORF">g.21544</name>
</gene>
<feature type="non-terminal residue" evidence="2">
    <location>
        <position position="155"/>
    </location>
</feature>
<feature type="signal peptide" evidence="1">
    <location>
        <begin position="1"/>
        <end position="29"/>
    </location>
</feature>